<evidence type="ECO:0000256" key="1">
    <source>
        <dbReference type="SAM" id="MobiDB-lite"/>
    </source>
</evidence>
<accession>X0S9J7</accession>
<gene>
    <name evidence="2" type="ORF">S01H1_15350</name>
</gene>
<feature type="compositionally biased region" description="Basic and acidic residues" evidence="1">
    <location>
        <begin position="168"/>
        <end position="184"/>
    </location>
</feature>
<name>X0S9J7_9ZZZZ</name>
<feature type="region of interest" description="Disordered" evidence="1">
    <location>
        <begin position="35"/>
        <end position="63"/>
    </location>
</feature>
<dbReference type="EMBL" id="BARS01008010">
    <property type="protein sequence ID" value="GAF72597.1"/>
    <property type="molecule type" value="Genomic_DNA"/>
</dbReference>
<sequence>MAKCRWCEKELPSNNEAVNSCGSCLFRSLDEVVETSEDGDTNPEGVKINYDMSGLGKEKSRTKGKEAGTLKRDLFLNSMKPSTPSNQEILMKRVKVKSNSIRGKVLVVGDSLVLSFDEKGIAECFASDVPVITAYNRVRPGRISIVEAPKAAPAPALKKVEKKAAAKVEKVEVKKEDKPETKPRVEKKKAPKKSFFKKDAE</sequence>
<protein>
    <submittedName>
        <fullName evidence="2">Uncharacterized protein</fullName>
    </submittedName>
</protein>
<dbReference type="AlphaFoldDB" id="X0S9J7"/>
<feature type="compositionally biased region" description="Basic residues" evidence="1">
    <location>
        <begin position="185"/>
        <end position="195"/>
    </location>
</feature>
<proteinExistence type="predicted"/>
<comment type="caution">
    <text evidence="2">The sequence shown here is derived from an EMBL/GenBank/DDBJ whole genome shotgun (WGS) entry which is preliminary data.</text>
</comment>
<reference evidence="2" key="1">
    <citation type="journal article" date="2014" name="Front. Microbiol.">
        <title>High frequency of phylogenetically diverse reductive dehalogenase-homologous genes in deep subseafloor sedimentary metagenomes.</title>
        <authorList>
            <person name="Kawai M."/>
            <person name="Futagami T."/>
            <person name="Toyoda A."/>
            <person name="Takaki Y."/>
            <person name="Nishi S."/>
            <person name="Hori S."/>
            <person name="Arai W."/>
            <person name="Tsubouchi T."/>
            <person name="Morono Y."/>
            <person name="Uchiyama I."/>
            <person name="Ito T."/>
            <person name="Fujiyama A."/>
            <person name="Inagaki F."/>
            <person name="Takami H."/>
        </authorList>
    </citation>
    <scope>NUCLEOTIDE SEQUENCE</scope>
    <source>
        <strain evidence="2">Expedition CK06-06</strain>
    </source>
</reference>
<feature type="region of interest" description="Disordered" evidence="1">
    <location>
        <begin position="168"/>
        <end position="201"/>
    </location>
</feature>
<organism evidence="2">
    <name type="scientific">marine sediment metagenome</name>
    <dbReference type="NCBI Taxonomy" id="412755"/>
    <lineage>
        <taxon>unclassified sequences</taxon>
        <taxon>metagenomes</taxon>
        <taxon>ecological metagenomes</taxon>
    </lineage>
</organism>
<evidence type="ECO:0000313" key="2">
    <source>
        <dbReference type="EMBL" id="GAF72597.1"/>
    </source>
</evidence>